<keyword evidence="10" id="KW-1185">Reference proteome</keyword>
<dbReference type="SMART" id="SM00267">
    <property type="entry name" value="GGDEF"/>
    <property type="match status" value="1"/>
</dbReference>
<dbReference type="SUPFAM" id="SSF55073">
    <property type="entry name" value="Nucleotide cyclase"/>
    <property type="match status" value="1"/>
</dbReference>
<dbReference type="InterPro" id="IPR029095">
    <property type="entry name" value="NarX-like_N"/>
</dbReference>
<evidence type="ECO:0000256" key="4">
    <source>
        <dbReference type="ARBA" id="ARBA00022989"/>
    </source>
</evidence>
<reference evidence="9" key="1">
    <citation type="submission" date="2022-03" db="EMBL/GenBank/DDBJ databases">
        <title>Identification of a novel bacterium isolated from mangrove sediments.</title>
        <authorList>
            <person name="Pan X."/>
        </authorList>
    </citation>
    <scope>NUCLEOTIDE SEQUENCE</scope>
    <source>
        <strain evidence="9">B2637</strain>
    </source>
</reference>
<evidence type="ECO:0000313" key="9">
    <source>
        <dbReference type="EMBL" id="MCJ1959722.1"/>
    </source>
</evidence>
<dbReference type="Gene3D" id="3.30.70.270">
    <property type="match status" value="1"/>
</dbReference>
<evidence type="ECO:0000256" key="5">
    <source>
        <dbReference type="ARBA" id="ARBA00023136"/>
    </source>
</evidence>
<dbReference type="PANTHER" id="PTHR45138:SF9">
    <property type="entry name" value="DIGUANYLATE CYCLASE DGCM-RELATED"/>
    <property type="match status" value="1"/>
</dbReference>
<evidence type="ECO:0000256" key="6">
    <source>
        <dbReference type="ARBA" id="ARBA00034247"/>
    </source>
</evidence>
<dbReference type="InterPro" id="IPR050469">
    <property type="entry name" value="Diguanylate_Cyclase"/>
</dbReference>
<dbReference type="GO" id="GO:0052621">
    <property type="term" value="F:diguanylate cyclase activity"/>
    <property type="evidence" value="ECO:0007669"/>
    <property type="project" value="UniProtKB-EC"/>
</dbReference>
<keyword evidence="5 7" id="KW-0472">Membrane</keyword>
<gene>
    <name evidence="9" type="ORF">MTR65_03375</name>
</gene>
<proteinExistence type="predicted"/>
<organism evidence="9 10">
    <name type="scientific">Novosphingobium mangrovi</name>
    <name type="common">ex Hu et al. 2023</name>
    <dbReference type="NCBI Taxonomy" id="2930094"/>
    <lineage>
        <taxon>Bacteria</taxon>
        <taxon>Pseudomonadati</taxon>
        <taxon>Pseudomonadota</taxon>
        <taxon>Alphaproteobacteria</taxon>
        <taxon>Sphingomonadales</taxon>
        <taxon>Sphingomonadaceae</taxon>
        <taxon>Novosphingobium</taxon>
    </lineage>
</organism>
<sequence length="418" mass="45509">MSQVTPRSLTLRYVVALGLIALLSIVSHFVLTETLRANEGGAAIINMSGRQRMLSQRISALADDLHRGDEEVREPLETAVRQFADAHRELASLASRKEGASVAERRLYDVYYGPAEIDRLARRFLDAAEAEIALPRGGHRPAAAGEIGNLRTLSVLSRGPLLAGLEEVVAIHQSVSEIRAQQMERIQWGILAIVLLTLAFEALFIFRPMVRRISEYVGQLLDLADHDYLTGMLNRRAFTARAETEIQRARRHDRPMSLLLLDVDHFKQVNDVHGHLAGDEVLFGIAQILDMQGRREDLVGRIGGEEFAILLPETSLAGAIDVADRVREAVAGEPFMAGGRALSVTLSVGVAEVDRTSPRGVVTAMARADQMLYEAKSAGRNCVRPFRGSILPIRNAAKGLEPVLAASPVLGASAEGGV</sequence>
<comment type="catalytic activity">
    <reaction evidence="6">
        <text>2 GTP = 3',3'-c-di-GMP + 2 diphosphate</text>
        <dbReference type="Rhea" id="RHEA:24898"/>
        <dbReference type="ChEBI" id="CHEBI:33019"/>
        <dbReference type="ChEBI" id="CHEBI:37565"/>
        <dbReference type="ChEBI" id="CHEBI:58805"/>
        <dbReference type="EC" id="2.7.7.65"/>
    </reaction>
</comment>
<name>A0ABT0A956_9SPHN</name>
<protein>
    <recommendedName>
        <fullName evidence="2">diguanylate cyclase</fullName>
        <ecNumber evidence="2">2.7.7.65</ecNumber>
    </recommendedName>
</protein>
<feature type="transmembrane region" description="Helical" evidence="7">
    <location>
        <begin position="186"/>
        <end position="206"/>
    </location>
</feature>
<feature type="domain" description="GGDEF" evidence="8">
    <location>
        <begin position="254"/>
        <end position="388"/>
    </location>
</feature>
<dbReference type="PANTHER" id="PTHR45138">
    <property type="entry name" value="REGULATORY COMPONENTS OF SENSORY TRANSDUCTION SYSTEM"/>
    <property type="match status" value="1"/>
</dbReference>
<dbReference type="EC" id="2.7.7.65" evidence="2"/>
<dbReference type="EMBL" id="JALHAT010000003">
    <property type="protein sequence ID" value="MCJ1959722.1"/>
    <property type="molecule type" value="Genomic_DNA"/>
</dbReference>
<comment type="subcellular location">
    <subcellularLocation>
        <location evidence="1">Membrane</location>
        <topology evidence="1">Multi-pass membrane protein</topology>
    </subcellularLocation>
</comment>
<dbReference type="Pfam" id="PF13675">
    <property type="entry name" value="PilJ"/>
    <property type="match status" value="1"/>
</dbReference>
<dbReference type="InterPro" id="IPR000160">
    <property type="entry name" value="GGDEF_dom"/>
</dbReference>
<dbReference type="Proteomes" id="UP001162802">
    <property type="component" value="Unassembled WGS sequence"/>
</dbReference>
<dbReference type="RefSeq" id="WP_243797055.1">
    <property type="nucleotide sequence ID" value="NZ_JALHAT010000003.1"/>
</dbReference>
<dbReference type="CDD" id="cd01949">
    <property type="entry name" value="GGDEF"/>
    <property type="match status" value="1"/>
</dbReference>
<feature type="transmembrane region" description="Helical" evidence="7">
    <location>
        <begin position="12"/>
        <end position="31"/>
    </location>
</feature>
<evidence type="ECO:0000256" key="7">
    <source>
        <dbReference type="SAM" id="Phobius"/>
    </source>
</evidence>
<dbReference type="InterPro" id="IPR043128">
    <property type="entry name" value="Rev_trsase/Diguanyl_cyclase"/>
</dbReference>
<keyword evidence="4 7" id="KW-1133">Transmembrane helix</keyword>
<dbReference type="Pfam" id="PF00990">
    <property type="entry name" value="GGDEF"/>
    <property type="match status" value="1"/>
</dbReference>
<comment type="caution">
    <text evidence="9">The sequence shown here is derived from an EMBL/GenBank/DDBJ whole genome shotgun (WGS) entry which is preliminary data.</text>
</comment>
<keyword evidence="9" id="KW-0808">Transferase</keyword>
<evidence type="ECO:0000256" key="2">
    <source>
        <dbReference type="ARBA" id="ARBA00012528"/>
    </source>
</evidence>
<keyword evidence="9" id="KW-0548">Nucleotidyltransferase</keyword>
<accession>A0ABT0A956</accession>
<dbReference type="InterPro" id="IPR029787">
    <property type="entry name" value="Nucleotide_cyclase"/>
</dbReference>
<evidence type="ECO:0000313" key="10">
    <source>
        <dbReference type="Proteomes" id="UP001162802"/>
    </source>
</evidence>
<keyword evidence="3 7" id="KW-0812">Transmembrane</keyword>
<evidence type="ECO:0000256" key="1">
    <source>
        <dbReference type="ARBA" id="ARBA00004141"/>
    </source>
</evidence>
<evidence type="ECO:0000256" key="3">
    <source>
        <dbReference type="ARBA" id="ARBA00022692"/>
    </source>
</evidence>
<dbReference type="NCBIfam" id="TIGR00254">
    <property type="entry name" value="GGDEF"/>
    <property type="match status" value="1"/>
</dbReference>
<dbReference type="PROSITE" id="PS50887">
    <property type="entry name" value="GGDEF"/>
    <property type="match status" value="1"/>
</dbReference>
<evidence type="ECO:0000259" key="8">
    <source>
        <dbReference type="PROSITE" id="PS50887"/>
    </source>
</evidence>